<dbReference type="PANTHER" id="PTHR14136">
    <property type="entry name" value="BTB_POZ DOMAIN-CONTAINING PROTEIN KCTD9"/>
    <property type="match status" value="1"/>
</dbReference>
<evidence type="ECO:0008006" key="5">
    <source>
        <dbReference type="Google" id="ProtNLM"/>
    </source>
</evidence>
<dbReference type="EMBL" id="VTPC01001408">
    <property type="protein sequence ID" value="KAF2902037.1"/>
    <property type="molecule type" value="Genomic_DNA"/>
</dbReference>
<dbReference type="Gene3D" id="3.30.710.10">
    <property type="entry name" value="Potassium Channel Kv1.1, Chain A"/>
    <property type="match status" value="1"/>
</dbReference>
<dbReference type="PROSITE" id="PS51490">
    <property type="entry name" value="KHA"/>
    <property type="match status" value="1"/>
</dbReference>
<proteinExistence type="predicted"/>
<dbReference type="PROSITE" id="PS50097">
    <property type="entry name" value="BTB"/>
    <property type="match status" value="1"/>
</dbReference>
<evidence type="ECO:0000313" key="4">
    <source>
        <dbReference type="Proteomes" id="UP000801492"/>
    </source>
</evidence>
<dbReference type="OrthoDB" id="9989223at2759"/>
<dbReference type="SUPFAM" id="SSF54695">
    <property type="entry name" value="POZ domain"/>
    <property type="match status" value="1"/>
</dbReference>
<evidence type="ECO:0000259" key="1">
    <source>
        <dbReference type="PROSITE" id="PS50097"/>
    </source>
</evidence>
<dbReference type="FunFam" id="2.160.20.80:FF:000002">
    <property type="entry name" value="Potassium channel tetramerization domain-containing 9a"/>
    <property type="match status" value="1"/>
</dbReference>
<dbReference type="AlphaFoldDB" id="A0A8K0GHM3"/>
<dbReference type="Pfam" id="PF11834">
    <property type="entry name" value="KHA"/>
    <property type="match status" value="1"/>
</dbReference>
<dbReference type="InterPro" id="IPR001646">
    <property type="entry name" value="5peptide_repeat"/>
</dbReference>
<keyword evidence="4" id="KW-1185">Reference proteome</keyword>
<dbReference type="PANTHER" id="PTHR14136:SF17">
    <property type="entry name" value="BTB_POZ DOMAIN-CONTAINING PROTEIN KCTD9"/>
    <property type="match status" value="1"/>
</dbReference>
<accession>A0A8K0GHM3</accession>
<reference evidence="3" key="1">
    <citation type="submission" date="2019-08" db="EMBL/GenBank/DDBJ databases">
        <title>The genome of the North American firefly Photinus pyralis.</title>
        <authorList>
            <consortium name="Photinus pyralis genome working group"/>
            <person name="Fallon T.R."/>
            <person name="Sander Lower S.E."/>
            <person name="Weng J.-K."/>
        </authorList>
    </citation>
    <scope>NUCLEOTIDE SEQUENCE</scope>
    <source>
        <strain evidence="3">TRF0915ILg1</strain>
        <tissue evidence="3">Whole body</tissue>
    </source>
</reference>
<dbReference type="Proteomes" id="UP000801492">
    <property type="component" value="Unassembled WGS sequence"/>
</dbReference>
<evidence type="ECO:0000313" key="3">
    <source>
        <dbReference type="EMBL" id="KAF2902037.1"/>
    </source>
</evidence>
<feature type="domain" description="BTB" evidence="1">
    <location>
        <begin position="87"/>
        <end position="161"/>
    </location>
</feature>
<dbReference type="InterPro" id="IPR000210">
    <property type="entry name" value="BTB/POZ_dom"/>
</dbReference>
<name>A0A8K0GHM3_IGNLU</name>
<dbReference type="InterPro" id="IPR051082">
    <property type="entry name" value="Pentapeptide-BTB/POZ_domain"/>
</dbReference>
<dbReference type="Gene3D" id="2.160.20.80">
    <property type="entry name" value="E3 ubiquitin-protein ligase SopA"/>
    <property type="match status" value="1"/>
</dbReference>
<dbReference type="InterPro" id="IPR003131">
    <property type="entry name" value="T1-type_BTB"/>
</dbReference>
<dbReference type="Pfam" id="PF02214">
    <property type="entry name" value="BTB_2"/>
    <property type="match status" value="1"/>
</dbReference>
<feature type="domain" description="KHA" evidence="2">
    <location>
        <begin position="5"/>
        <end position="84"/>
    </location>
</feature>
<dbReference type="Gene3D" id="3.10.20.230">
    <property type="entry name" value="Doublecortin domain"/>
    <property type="match status" value="1"/>
</dbReference>
<sequence>MLDKRVTIFKNGAKTGGKVFLVPQSLEELISQVYLKFNFRVRRIFTICGGEIDHIDLIRDDDVLYVSDGEDFIRPNTETNDRISDWITLNVGGKYFTTSKSTLTTKEPCSMLARMFAENQGGYLFTPSNIDSNKAYLIDRSPTYFEPILNYLRSGQLIYDNNVNPEGILEEARFFGIESIIPMLEQIVQVQKTPRDELPLTRRDVIDALIKCPYSAELRFQGVNLAGADLSKLDLRNINFKYANLRGCKLMGSNLSWCCLERADLSQAILDGAQLLGVKSLCANMECAQLKNCNFEDPAGSRANMEGVNLKGANLEGSDMGGVNLRVATLKNANLQNCDLRAAVLAGADLENCDLSGSDLHEANLRGANLKDAAFELMLTPLHMSQTIR</sequence>
<dbReference type="CDD" id="cd17073">
    <property type="entry name" value="KHA"/>
    <property type="match status" value="1"/>
</dbReference>
<dbReference type="GO" id="GO:0035556">
    <property type="term" value="P:intracellular signal transduction"/>
    <property type="evidence" value="ECO:0007669"/>
    <property type="project" value="InterPro"/>
</dbReference>
<evidence type="ECO:0000259" key="2">
    <source>
        <dbReference type="PROSITE" id="PS51490"/>
    </source>
</evidence>
<dbReference type="Pfam" id="PF00805">
    <property type="entry name" value="Pentapeptide"/>
    <property type="match status" value="3"/>
</dbReference>
<dbReference type="InterPro" id="IPR021789">
    <property type="entry name" value="KHA_dom"/>
</dbReference>
<dbReference type="SMART" id="SM00225">
    <property type="entry name" value="BTB"/>
    <property type="match status" value="1"/>
</dbReference>
<dbReference type="InterPro" id="IPR036572">
    <property type="entry name" value="Doublecortin_dom_sf"/>
</dbReference>
<comment type="caution">
    <text evidence="3">The sequence shown here is derived from an EMBL/GenBank/DDBJ whole genome shotgun (WGS) entry which is preliminary data.</text>
</comment>
<organism evidence="3 4">
    <name type="scientific">Ignelater luminosus</name>
    <name type="common">Cucubano</name>
    <name type="synonym">Pyrophorus luminosus</name>
    <dbReference type="NCBI Taxonomy" id="2038154"/>
    <lineage>
        <taxon>Eukaryota</taxon>
        <taxon>Metazoa</taxon>
        <taxon>Ecdysozoa</taxon>
        <taxon>Arthropoda</taxon>
        <taxon>Hexapoda</taxon>
        <taxon>Insecta</taxon>
        <taxon>Pterygota</taxon>
        <taxon>Neoptera</taxon>
        <taxon>Endopterygota</taxon>
        <taxon>Coleoptera</taxon>
        <taxon>Polyphaga</taxon>
        <taxon>Elateriformia</taxon>
        <taxon>Elateroidea</taxon>
        <taxon>Elateridae</taxon>
        <taxon>Agrypninae</taxon>
        <taxon>Pyrophorini</taxon>
        <taxon>Ignelater</taxon>
    </lineage>
</organism>
<dbReference type="GO" id="GO:0051260">
    <property type="term" value="P:protein homooligomerization"/>
    <property type="evidence" value="ECO:0007669"/>
    <property type="project" value="InterPro"/>
</dbReference>
<dbReference type="SUPFAM" id="SSF89837">
    <property type="entry name" value="Doublecortin (DC)"/>
    <property type="match status" value="1"/>
</dbReference>
<protein>
    <recommendedName>
        <fullName evidence="5">BTB/POZ domain-containing protein KCTD9</fullName>
    </recommendedName>
</protein>
<dbReference type="SUPFAM" id="SSF141571">
    <property type="entry name" value="Pentapeptide repeat-like"/>
    <property type="match status" value="1"/>
</dbReference>
<dbReference type="InterPro" id="IPR011333">
    <property type="entry name" value="SKP1/BTB/POZ_sf"/>
</dbReference>
<gene>
    <name evidence="3" type="ORF">ILUMI_04136</name>
</gene>